<evidence type="ECO:0000313" key="2">
    <source>
        <dbReference type="EMBL" id="TCD66082.1"/>
    </source>
</evidence>
<dbReference type="PANTHER" id="PTHR10909:SF382">
    <property type="entry name" value="ACYL-COENZYME A OXIDASE"/>
    <property type="match status" value="1"/>
</dbReference>
<name>A0A4R0RFM8_9APHY</name>
<accession>A0A4R0RFM8</accession>
<evidence type="ECO:0000313" key="3">
    <source>
        <dbReference type="Proteomes" id="UP000292702"/>
    </source>
</evidence>
<dbReference type="SUPFAM" id="SSF47203">
    <property type="entry name" value="Acyl-CoA dehydrogenase C-terminal domain-like"/>
    <property type="match status" value="1"/>
</dbReference>
<dbReference type="InterPro" id="IPR046373">
    <property type="entry name" value="Acyl-CoA_Oxase/DH_mid-dom_sf"/>
</dbReference>
<dbReference type="Proteomes" id="UP000292702">
    <property type="component" value="Unassembled WGS sequence"/>
</dbReference>
<dbReference type="GO" id="GO:0005504">
    <property type="term" value="F:fatty acid binding"/>
    <property type="evidence" value="ECO:0007669"/>
    <property type="project" value="TreeGrafter"/>
</dbReference>
<dbReference type="GO" id="GO:0003997">
    <property type="term" value="F:acyl-CoA oxidase activity"/>
    <property type="evidence" value="ECO:0007669"/>
    <property type="project" value="InterPro"/>
</dbReference>
<dbReference type="GO" id="GO:0071949">
    <property type="term" value="F:FAD binding"/>
    <property type="evidence" value="ECO:0007669"/>
    <property type="project" value="InterPro"/>
</dbReference>
<protein>
    <recommendedName>
        <fullName evidence="1">Acyl-CoA oxidase C-alpha1 domain-containing protein</fullName>
    </recommendedName>
</protein>
<sequence>MAQIFQEHLEPNVPSTLALASSDLFKIVDKNLDINTRAQIVYDRARAVSRTFGLTPEDIVYLRPKFWALHTDLIAPKDGAAMTLITIQYNLAAGTLAPHAFKRPELRPLLQQIMDFDVSAQYLLSEVGHGLDSPHLETTATLQADGSFILNTPNPNAAKWMPPTGPFGNMPRIALVMARLIVSGEDRGVRPFVVALGNGKEMCKGVSAKVMPTRAGANPVDHAITYFDHVHLPKEALLGSTEKPHDLRQNFLDVIWRVGVGSLALSNLTIAALRASVYVAGKYSIRRTVTGTDGKPLPIIAFRTQQLPILHTLAQTFVLDAYGKDAAVRFGSPDLDPRVRHGIAATLKAVMVQHCQSDLYSLAERCGAQGLFEHNQIIQSQLEMRGVAIAEGDVLALCIRLASELLIGRYELPEAADPNSLLARHEAGLFEEARTVVMGLGAGHRSEAFNRLVLPLCQPLIEGIGHRMAYDAAVKARVPQPIINLYVANAVKHDASWYVEHAALTRRHIAEIEDKATSALLPQLDELLEATGAAPYCHAPIVSDQTWKAFVDDLPHFGGNAVVTTIPGTVQGVTEASTSARL</sequence>
<dbReference type="SUPFAM" id="SSF56645">
    <property type="entry name" value="Acyl-CoA dehydrogenase NM domain-like"/>
    <property type="match status" value="1"/>
</dbReference>
<dbReference type="Gene3D" id="2.40.110.10">
    <property type="entry name" value="Butyryl-CoA Dehydrogenase, subunit A, domain 2"/>
    <property type="match status" value="1"/>
</dbReference>
<dbReference type="PANTHER" id="PTHR10909">
    <property type="entry name" value="ELECTRON TRANSPORT OXIDOREDUCTASE"/>
    <property type="match status" value="1"/>
</dbReference>
<dbReference type="InterPro" id="IPR009100">
    <property type="entry name" value="AcylCoA_DH/oxidase_NM_dom_sf"/>
</dbReference>
<dbReference type="GO" id="GO:0033540">
    <property type="term" value="P:fatty acid beta-oxidation using acyl-CoA oxidase"/>
    <property type="evidence" value="ECO:0007669"/>
    <property type="project" value="TreeGrafter"/>
</dbReference>
<dbReference type="Gene3D" id="1.20.140.10">
    <property type="entry name" value="Butyryl-CoA Dehydrogenase, subunit A, domain 3"/>
    <property type="match status" value="1"/>
</dbReference>
<dbReference type="InterPro" id="IPR036250">
    <property type="entry name" value="AcylCo_DH-like_C"/>
</dbReference>
<proteinExistence type="predicted"/>
<feature type="domain" description="Acyl-CoA oxidase C-alpha1" evidence="1">
    <location>
        <begin position="269"/>
        <end position="405"/>
    </location>
</feature>
<dbReference type="STRING" id="92696.A0A4R0RFM8"/>
<gene>
    <name evidence="2" type="ORF">EIP91_001840</name>
</gene>
<dbReference type="Pfam" id="PF22924">
    <property type="entry name" value="ACOX_C_alpha1"/>
    <property type="match status" value="1"/>
</dbReference>
<dbReference type="EMBL" id="RWJN01000150">
    <property type="protein sequence ID" value="TCD66082.1"/>
    <property type="molecule type" value="Genomic_DNA"/>
</dbReference>
<keyword evidence="3" id="KW-1185">Reference proteome</keyword>
<organism evidence="2 3">
    <name type="scientific">Steccherinum ochraceum</name>
    <dbReference type="NCBI Taxonomy" id="92696"/>
    <lineage>
        <taxon>Eukaryota</taxon>
        <taxon>Fungi</taxon>
        <taxon>Dikarya</taxon>
        <taxon>Basidiomycota</taxon>
        <taxon>Agaricomycotina</taxon>
        <taxon>Agaricomycetes</taxon>
        <taxon>Polyporales</taxon>
        <taxon>Steccherinaceae</taxon>
        <taxon>Steccherinum</taxon>
    </lineage>
</organism>
<dbReference type="OrthoDB" id="538336at2759"/>
<comment type="caution">
    <text evidence="2">The sequence shown here is derived from an EMBL/GenBank/DDBJ whole genome shotgun (WGS) entry which is preliminary data.</text>
</comment>
<dbReference type="GO" id="GO:0055088">
    <property type="term" value="P:lipid homeostasis"/>
    <property type="evidence" value="ECO:0007669"/>
    <property type="project" value="TreeGrafter"/>
</dbReference>
<evidence type="ECO:0000259" key="1">
    <source>
        <dbReference type="Pfam" id="PF22924"/>
    </source>
</evidence>
<dbReference type="InterPro" id="IPR012258">
    <property type="entry name" value="Acyl-CoA_oxidase"/>
</dbReference>
<dbReference type="InterPro" id="IPR055060">
    <property type="entry name" value="ACOX_C_alpha1"/>
</dbReference>
<dbReference type="GO" id="GO:0005777">
    <property type="term" value="C:peroxisome"/>
    <property type="evidence" value="ECO:0007669"/>
    <property type="project" value="InterPro"/>
</dbReference>
<reference evidence="2 3" key="1">
    <citation type="submission" date="2018-11" db="EMBL/GenBank/DDBJ databases">
        <title>Genome assembly of Steccherinum ochraceum LE-BIN_3174, the white-rot fungus of the Steccherinaceae family (The Residual Polyporoid clade, Polyporales, Basidiomycota).</title>
        <authorList>
            <person name="Fedorova T.V."/>
            <person name="Glazunova O.A."/>
            <person name="Landesman E.O."/>
            <person name="Moiseenko K.V."/>
            <person name="Psurtseva N.V."/>
            <person name="Savinova O.S."/>
            <person name="Shakhova N.V."/>
            <person name="Tyazhelova T.V."/>
            <person name="Vasina D.V."/>
        </authorList>
    </citation>
    <scope>NUCLEOTIDE SEQUENCE [LARGE SCALE GENOMIC DNA]</scope>
    <source>
        <strain evidence="2 3">LE-BIN_3174</strain>
    </source>
</reference>
<dbReference type="AlphaFoldDB" id="A0A4R0RFM8"/>